<dbReference type="Proteomes" id="UP000015101">
    <property type="component" value="Unassembled WGS sequence"/>
</dbReference>
<dbReference type="OrthoDB" id="537444at2759"/>
<dbReference type="RefSeq" id="XP_009027232.1">
    <property type="nucleotide sequence ID" value="XM_009028984.1"/>
</dbReference>
<dbReference type="PANTHER" id="PTHR23151">
    <property type="entry name" value="DIHYDROLIPOAMIDE ACETYL/SUCCINYL-TRANSFERASE-RELATED"/>
    <property type="match status" value="1"/>
</dbReference>
<name>T1FZM3_HELRO</name>
<organism evidence="5 6">
    <name type="scientific">Helobdella robusta</name>
    <name type="common">Californian leech</name>
    <dbReference type="NCBI Taxonomy" id="6412"/>
    <lineage>
        <taxon>Eukaryota</taxon>
        <taxon>Metazoa</taxon>
        <taxon>Spiralia</taxon>
        <taxon>Lophotrochozoa</taxon>
        <taxon>Annelida</taxon>
        <taxon>Clitellata</taxon>
        <taxon>Hirudinea</taxon>
        <taxon>Rhynchobdellida</taxon>
        <taxon>Glossiphoniidae</taxon>
        <taxon>Helobdella</taxon>
    </lineage>
</organism>
<dbReference type="Pfam" id="PF00364">
    <property type="entry name" value="Biotin_lipoyl"/>
    <property type="match status" value="1"/>
</dbReference>
<keyword evidence="2" id="KW-0809">Transit peptide</keyword>
<dbReference type="eggNOG" id="KOG0557">
    <property type="taxonomic scope" value="Eukaryota"/>
</dbReference>
<gene>
    <name evidence="5" type="primary">20214271</name>
    <name evidence="4" type="ORF">HELRODRAFT_68945</name>
</gene>
<proteinExistence type="predicted"/>
<reference evidence="6" key="1">
    <citation type="submission" date="2012-12" db="EMBL/GenBank/DDBJ databases">
        <authorList>
            <person name="Hellsten U."/>
            <person name="Grimwood J."/>
            <person name="Chapman J.A."/>
            <person name="Shapiro H."/>
            <person name="Aerts A."/>
            <person name="Otillar R.P."/>
            <person name="Terry A.Y."/>
            <person name="Boore J.L."/>
            <person name="Simakov O."/>
            <person name="Marletaz F."/>
            <person name="Cho S.-J."/>
            <person name="Edsinger-Gonzales E."/>
            <person name="Havlak P."/>
            <person name="Kuo D.-H."/>
            <person name="Larsson T."/>
            <person name="Lv J."/>
            <person name="Arendt D."/>
            <person name="Savage R."/>
            <person name="Osoegawa K."/>
            <person name="de Jong P."/>
            <person name="Lindberg D.R."/>
            <person name="Seaver E.C."/>
            <person name="Weisblat D.A."/>
            <person name="Putnam N.H."/>
            <person name="Grigoriev I.V."/>
            <person name="Rokhsar D.S."/>
        </authorList>
    </citation>
    <scope>NUCLEOTIDE SEQUENCE</scope>
</reference>
<dbReference type="CTD" id="20214271"/>
<dbReference type="InterPro" id="IPR000089">
    <property type="entry name" value="Biotin_lipoyl"/>
</dbReference>
<feature type="domain" description="Lipoyl-binding" evidence="3">
    <location>
        <begin position="1"/>
        <end position="76"/>
    </location>
</feature>
<sequence>IEVKMPSLSPTMNQGTIIKWHKKEGDPIIPGDVLCEIQTDKAVLGFEVEEEGVLAKILARDNSKDITVGTLIAIIADQNTDWKTVSIPTQQEKAPVLPATQPLEKVSTLCGPVVRNLLDQYHINPHQVPHTGPHDILVKRFPFFKFSFFIICLYLNMNSHSTLIIVN</sequence>
<dbReference type="PROSITE" id="PS00189">
    <property type="entry name" value="LIPOYL"/>
    <property type="match status" value="1"/>
</dbReference>
<dbReference type="InterPro" id="IPR045257">
    <property type="entry name" value="E2/Pdx1"/>
</dbReference>
<dbReference type="EMBL" id="AMQM01001614">
    <property type="status" value="NOT_ANNOTATED_CDS"/>
    <property type="molecule type" value="Genomic_DNA"/>
</dbReference>
<dbReference type="Gene3D" id="2.40.50.100">
    <property type="match status" value="1"/>
</dbReference>
<keyword evidence="1" id="KW-0450">Lipoyl</keyword>
<dbReference type="SUPFAM" id="SSF51230">
    <property type="entry name" value="Single hybrid motif"/>
    <property type="match status" value="1"/>
</dbReference>
<dbReference type="GO" id="GO:0006086">
    <property type="term" value="P:pyruvate decarboxylation to acetyl-CoA"/>
    <property type="evidence" value="ECO:0007669"/>
    <property type="project" value="InterPro"/>
</dbReference>
<dbReference type="AlphaFoldDB" id="T1FZM3"/>
<dbReference type="PROSITE" id="PS50968">
    <property type="entry name" value="BIOTINYL_LIPOYL"/>
    <property type="match status" value="1"/>
</dbReference>
<dbReference type="EnsemblMetazoa" id="HelroT68945">
    <property type="protein sequence ID" value="HelroP68945"/>
    <property type="gene ID" value="HelroG68945"/>
</dbReference>
<dbReference type="STRING" id="6412.T1FZM3"/>
<evidence type="ECO:0000313" key="6">
    <source>
        <dbReference type="Proteomes" id="UP000015101"/>
    </source>
</evidence>
<evidence type="ECO:0000259" key="3">
    <source>
        <dbReference type="PROSITE" id="PS50968"/>
    </source>
</evidence>
<dbReference type="CDD" id="cd06849">
    <property type="entry name" value="lipoyl_domain"/>
    <property type="match status" value="1"/>
</dbReference>
<accession>T1FZM3</accession>
<dbReference type="FunFam" id="2.40.50.100:FF:000010">
    <property type="entry name" value="Acetyltransferase component of pyruvate dehydrogenase complex"/>
    <property type="match status" value="1"/>
</dbReference>
<dbReference type="InterPro" id="IPR003016">
    <property type="entry name" value="2-oxoA_DH_lipoyl-BS"/>
</dbReference>
<protein>
    <recommendedName>
        <fullName evidence="3">Lipoyl-binding domain-containing protein</fullName>
    </recommendedName>
</protein>
<evidence type="ECO:0000313" key="5">
    <source>
        <dbReference type="EnsemblMetazoa" id="HelroP68945"/>
    </source>
</evidence>
<evidence type="ECO:0000256" key="1">
    <source>
        <dbReference type="ARBA" id="ARBA00022823"/>
    </source>
</evidence>
<reference evidence="4 6" key="2">
    <citation type="journal article" date="2013" name="Nature">
        <title>Insights into bilaterian evolution from three spiralian genomes.</title>
        <authorList>
            <person name="Simakov O."/>
            <person name="Marletaz F."/>
            <person name="Cho S.J."/>
            <person name="Edsinger-Gonzales E."/>
            <person name="Havlak P."/>
            <person name="Hellsten U."/>
            <person name="Kuo D.H."/>
            <person name="Larsson T."/>
            <person name="Lv J."/>
            <person name="Arendt D."/>
            <person name="Savage R."/>
            <person name="Osoegawa K."/>
            <person name="de Jong P."/>
            <person name="Grimwood J."/>
            <person name="Chapman J.A."/>
            <person name="Shapiro H."/>
            <person name="Aerts A."/>
            <person name="Otillar R.P."/>
            <person name="Terry A.Y."/>
            <person name="Boore J.L."/>
            <person name="Grigoriev I.V."/>
            <person name="Lindberg D.R."/>
            <person name="Seaver E.C."/>
            <person name="Weisblat D.A."/>
            <person name="Putnam N.H."/>
            <person name="Rokhsar D.S."/>
        </authorList>
    </citation>
    <scope>NUCLEOTIDE SEQUENCE</scope>
</reference>
<dbReference type="KEGG" id="hro:HELRODRAFT_68945"/>
<evidence type="ECO:0000313" key="4">
    <source>
        <dbReference type="EMBL" id="ESN94416.1"/>
    </source>
</evidence>
<dbReference type="InParanoid" id="T1FZM3"/>
<dbReference type="EMBL" id="KB097571">
    <property type="protein sequence ID" value="ESN94416.1"/>
    <property type="molecule type" value="Genomic_DNA"/>
</dbReference>
<dbReference type="PANTHER" id="PTHR23151:SF90">
    <property type="entry name" value="DIHYDROLIPOYLLYSINE-RESIDUE ACETYLTRANSFERASE COMPONENT OF PYRUVATE DEHYDROGENASE COMPLEX, MITOCHONDRIAL-RELATED"/>
    <property type="match status" value="1"/>
</dbReference>
<keyword evidence="6" id="KW-1185">Reference proteome</keyword>
<evidence type="ECO:0000256" key="2">
    <source>
        <dbReference type="ARBA" id="ARBA00022946"/>
    </source>
</evidence>
<dbReference type="InterPro" id="IPR011053">
    <property type="entry name" value="Single_hybrid_motif"/>
</dbReference>
<reference evidence="5" key="3">
    <citation type="submission" date="2015-06" db="UniProtKB">
        <authorList>
            <consortium name="EnsemblMetazoa"/>
        </authorList>
    </citation>
    <scope>IDENTIFICATION</scope>
</reference>
<dbReference type="GO" id="GO:0045254">
    <property type="term" value="C:pyruvate dehydrogenase complex"/>
    <property type="evidence" value="ECO:0007669"/>
    <property type="project" value="InterPro"/>
</dbReference>
<dbReference type="GeneID" id="20214271"/>
<dbReference type="OMA" id="QYHINPH"/>
<dbReference type="HOGENOM" id="CLU_035825_1_1_1"/>